<keyword evidence="1" id="KW-0732">Signal</keyword>
<accession>A0ABW9W2R9</accession>
<evidence type="ECO:0000313" key="2">
    <source>
        <dbReference type="EMBL" id="MYN27960.1"/>
    </source>
</evidence>
<evidence type="ECO:0000313" key="3">
    <source>
        <dbReference type="Proteomes" id="UP000642144"/>
    </source>
</evidence>
<organism evidence="2 3">
    <name type="scientific">Duganella levis</name>
    <dbReference type="NCBI Taxonomy" id="2692169"/>
    <lineage>
        <taxon>Bacteria</taxon>
        <taxon>Pseudomonadati</taxon>
        <taxon>Pseudomonadota</taxon>
        <taxon>Betaproteobacteria</taxon>
        <taxon>Burkholderiales</taxon>
        <taxon>Oxalobacteraceae</taxon>
        <taxon>Telluria group</taxon>
        <taxon>Duganella</taxon>
    </lineage>
</organism>
<feature type="signal peptide" evidence="1">
    <location>
        <begin position="1"/>
        <end position="19"/>
    </location>
</feature>
<protein>
    <submittedName>
        <fullName evidence="2">Uncharacterized protein</fullName>
    </submittedName>
</protein>
<feature type="chain" id="PRO_5045892502" evidence="1">
    <location>
        <begin position="20"/>
        <end position="159"/>
    </location>
</feature>
<comment type="caution">
    <text evidence="2">The sequence shown here is derived from an EMBL/GenBank/DDBJ whole genome shotgun (WGS) entry which is preliminary data.</text>
</comment>
<gene>
    <name evidence="2" type="ORF">GTP69_16245</name>
</gene>
<name>A0ABW9W2R9_9BURK</name>
<evidence type="ECO:0000256" key="1">
    <source>
        <dbReference type="SAM" id="SignalP"/>
    </source>
</evidence>
<proteinExistence type="predicted"/>
<reference evidence="2 3" key="1">
    <citation type="submission" date="2019-12" db="EMBL/GenBank/DDBJ databases">
        <title>Novel species isolated from a subtropical stream in China.</title>
        <authorList>
            <person name="Lu H."/>
        </authorList>
    </citation>
    <scope>NUCLEOTIDE SEQUENCE [LARGE SCALE GENOMIC DNA]</scope>
    <source>
        <strain evidence="2 3">CY42W</strain>
    </source>
</reference>
<dbReference type="Gene3D" id="2.60.120.430">
    <property type="entry name" value="Galactose-binding lectin"/>
    <property type="match status" value="1"/>
</dbReference>
<dbReference type="RefSeq" id="WP_161055831.1">
    <property type="nucleotide sequence ID" value="NZ_WWCT01000012.1"/>
</dbReference>
<sequence>MKHILLAIAAFTTILPALAQTTSPFVAYDDELKNGWQNWSWAKVQFSAPIGSAKPIKVEGEPWSGLALHHDAFSSAPFTKVSFYINGGMEGGQSLTVKAMADGKPMEAGYTIQPKAKTWAVVVVPLKELAAANKTIDGILLQGGADSYKPYYVTRIQFE</sequence>
<keyword evidence="3" id="KW-1185">Reference proteome</keyword>
<dbReference type="EMBL" id="WWCT01000012">
    <property type="protein sequence ID" value="MYN27960.1"/>
    <property type="molecule type" value="Genomic_DNA"/>
</dbReference>
<dbReference type="Proteomes" id="UP000642144">
    <property type="component" value="Unassembled WGS sequence"/>
</dbReference>